<dbReference type="GO" id="GO:0051045">
    <property type="term" value="P:negative regulation of membrane protein ectodomain proteolysis"/>
    <property type="evidence" value="ECO:0000318"/>
    <property type="project" value="GO_Central"/>
</dbReference>
<dbReference type="GO" id="GO:0008191">
    <property type="term" value="F:metalloendopeptidase inhibitor activity"/>
    <property type="evidence" value="ECO:0000318"/>
    <property type="project" value="GO_Central"/>
</dbReference>
<dbReference type="InParanoid" id="H2XVP2"/>
<evidence type="ECO:0000256" key="4">
    <source>
        <dbReference type="PIRSR" id="PIRSR601820-3"/>
    </source>
</evidence>
<reference evidence="7" key="2">
    <citation type="journal article" date="2008" name="Genome Biol.">
        <title>Improved genome assembly and evidence-based global gene model set for the chordate Ciona intestinalis: new insight into intron and operon populations.</title>
        <authorList>
            <person name="Satou Y."/>
            <person name="Mineta K."/>
            <person name="Ogasawara M."/>
            <person name="Sasakura Y."/>
            <person name="Shoguchi E."/>
            <person name="Ueno K."/>
            <person name="Yamada L."/>
            <person name="Matsumoto J."/>
            <person name="Wasserscheid J."/>
            <person name="Dewar K."/>
            <person name="Wiley G.B."/>
            <person name="Macmil S.L."/>
            <person name="Roe B.A."/>
            <person name="Zeller R.W."/>
            <person name="Hastings K.E."/>
            <person name="Lemaire P."/>
            <person name="Lindquist E."/>
            <person name="Endo T."/>
            <person name="Hotta K."/>
            <person name="Inaba K."/>
        </authorList>
    </citation>
    <scope>NUCLEOTIDE SEQUENCE [LARGE SCALE GENOMIC DNA]</scope>
    <source>
        <strain evidence="7">wild type</strain>
    </source>
</reference>
<dbReference type="SMART" id="SM00206">
    <property type="entry name" value="NTR"/>
    <property type="match status" value="1"/>
</dbReference>
<evidence type="ECO:0000256" key="5">
    <source>
        <dbReference type="SAM" id="MobiDB-lite"/>
    </source>
</evidence>
<evidence type="ECO:0000313" key="8">
    <source>
        <dbReference type="Proteomes" id="UP000008144"/>
    </source>
</evidence>
<dbReference type="Gene3D" id="2.40.50.120">
    <property type="match status" value="1"/>
</dbReference>
<feature type="disulfide bond" evidence="4">
    <location>
        <begin position="19"/>
        <end position="86"/>
    </location>
</feature>
<keyword evidence="3" id="KW-0862">Zinc</keyword>
<organism evidence="7 8">
    <name type="scientific">Ciona intestinalis</name>
    <name type="common">Transparent sea squirt</name>
    <name type="synonym">Ascidia intestinalis</name>
    <dbReference type="NCBI Taxonomy" id="7719"/>
    <lineage>
        <taxon>Eukaryota</taxon>
        <taxon>Metazoa</taxon>
        <taxon>Chordata</taxon>
        <taxon>Tunicata</taxon>
        <taxon>Ascidiacea</taxon>
        <taxon>Phlebobranchia</taxon>
        <taxon>Cionidae</taxon>
        <taxon>Ciona</taxon>
    </lineage>
</organism>
<dbReference type="PROSITE" id="PS51257">
    <property type="entry name" value="PROKAR_LIPOPROTEIN"/>
    <property type="match status" value="1"/>
</dbReference>
<keyword evidence="6" id="KW-0732">Signal</keyword>
<name>H2XVP2_CIOIN</name>
<dbReference type="PANTHER" id="PTHR11844">
    <property type="entry name" value="METALLOPROTEASE INHIBITOR"/>
    <property type="match status" value="1"/>
</dbReference>
<keyword evidence="8" id="KW-1185">Reference proteome</keyword>
<reference evidence="7" key="4">
    <citation type="submission" date="2025-09" db="UniProtKB">
        <authorList>
            <consortium name="Ensembl"/>
        </authorList>
    </citation>
    <scope>IDENTIFICATION</scope>
</reference>
<sequence length="226" mass="25535">MMKLVLVIIFAVLPVVFACTCEFMQPQEKICHDDFVGIIEILAEDIRSNIFPGVMARAKIVKVFKGKYQDFRPNDMIYIYSDPGSCLLDVWSGKQIISGKTYNGGVKMDRCSFRELFDYFTPQQIEAIDSHIRSNAYDRGCSACKIKKQYDFSMSKDNECRDVYEFPVQTSACVAGNDGTCGWVDVSQRRVQLPGPHDFTTRNPGTAPTEFAIHDPTPTPVTRQNT</sequence>
<evidence type="ECO:0000256" key="1">
    <source>
        <dbReference type="ARBA" id="ARBA00004613"/>
    </source>
</evidence>
<dbReference type="Proteomes" id="UP000008144">
    <property type="component" value="Chromosome 4"/>
</dbReference>
<dbReference type="Pfam" id="PF00965">
    <property type="entry name" value="TIMP"/>
    <property type="match status" value="1"/>
</dbReference>
<dbReference type="InterPro" id="IPR008993">
    <property type="entry name" value="TIMP-like_OB-fold"/>
</dbReference>
<dbReference type="GeneTree" id="ENSGT00940000169308"/>
<accession>H2XVP2</accession>
<feature type="chain" id="PRO_5003577525" description="NTR domain-containing protein" evidence="6">
    <location>
        <begin position="19"/>
        <end position="226"/>
    </location>
</feature>
<dbReference type="AlphaFoldDB" id="H2XVP2"/>
<dbReference type="PANTHER" id="PTHR11844:SF25">
    <property type="entry name" value="NTR DOMAIN-CONTAINING PROTEIN"/>
    <property type="match status" value="1"/>
</dbReference>
<keyword evidence="2" id="KW-0964">Secreted</keyword>
<dbReference type="GO" id="GO:0046872">
    <property type="term" value="F:metal ion binding"/>
    <property type="evidence" value="ECO:0007669"/>
    <property type="project" value="UniProtKB-KW"/>
</dbReference>
<evidence type="ECO:0000256" key="3">
    <source>
        <dbReference type="PIRSR" id="PIRSR601820-1"/>
    </source>
</evidence>
<feature type="region of interest" description="Disordered" evidence="5">
    <location>
        <begin position="194"/>
        <end position="226"/>
    </location>
</feature>
<dbReference type="HOGENOM" id="CLU_1227187_0_0_1"/>
<feature type="disulfide bond" evidence="4">
    <location>
        <begin position="31"/>
        <end position="141"/>
    </location>
</feature>
<dbReference type="GO" id="GO:0031012">
    <property type="term" value="C:extracellular matrix"/>
    <property type="evidence" value="ECO:0000318"/>
    <property type="project" value="GO_Central"/>
</dbReference>
<dbReference type="Ensembl" id="ENSCINT00000035566.1">
    <property type="protein sequence ID" value="ENSCINP00000033726.1"/>
    <property type="gene ID" value="ENSCING00000019114.1"/>
</dbReference>
<feature type="disulfide bond" evidence="4">
    <location>
        <begin position="144"/>
        <end position="181"/>
    </location>
</feature>
<dbReference type="STRING" id="7719.ENSCINP00000033726"/>
<reference evidence="8" key="1">
    <citation type="journal article" date="2002" name="Science">
        <title>The draft genome of Ciona intestinalis: insights into chordate and vertebrate origins.</title>
        <authorList>
            <person name="Dehal P."/>
            <person name="Satou Y."/>
            <person name="Campbell R.K."/>
            <person name="Chapman J."/>
            <person name="Degnan B."/>
            <person name="De Tomaso A."/>
            <person name="Davidson B."/>
            <person name="Di Gregorio A."/>
            <person name="Gelpke M."/>
            <person name="Goodstein D.M."/>
            <person name="Harafuji N."/>
            <person name="Hastings K.E."/>
            <person name="Ho I."/>
            <person name="Hotta K."/>
            <person name="Huang W."/>
            <person name="Kawashima T."/>
            <person name="Lemaire P."/>
            <person name="Martinez D."/>
            <person name="Meinertzhagen I.A."/>
            <person name="Necula S."/>
            <person name="Nonaka M."/>
            <person name="Putnam N."/>
            <person name="Rash S."/>
            <person name="Saiga H."/>
            <person name="Satake M."/>
            <person name="Terry A."/>
            <person name="Yamada L."/>
            <person name="Wang H.G."/>
            <person name="Awazu S."/>
            <person name="Azumi K."/>
            <person name="Boore J."/>
            <person name="Branno M."/>
            <person name="Chin-Bow S."/>
            <person name="DeSantis R."/>
            <person name="Doyle S."/>
            <person name="Francino P."/>
            <person name="Keys D.N."/>
            <person name="Haga S."/>
            <person name="Hayashi H."/>
            <person name="Hino K."/>
            <person name="Imai K.S."/>
            <person name="Inaba K."/>
            <person name="Kano S."/>
            <person name="Kobayashi K."/>
            <person name="Kobayashi M."/>
            <person name="Lee B.I."/>
            <person name="Makabe K.W."/>
            <person name="Manohar C."/>
            <person name="Matassi G."/>
            <person name="Medina M."/>
            <person name="Mochizuki Y."/>
            <person name="Mount S."/>
            <person name="Morishita T."/>
            <person name="Miura S."/>
            <person name="Nakayama A."/>
            <person name="Nishizaka S."/>
            <person name="Nomoto H."/>
            <person name="Ohta F."/>
            <person name="Oishi K."/>
            <person name="Rigoutsos I."/>
            <person name="Sano M."/>
            <person name="Sasaki A."/>
            <person name="Sasakura Y."/>
            <person name="Shoguchi E."/>
            <person name="Shin-i T."/>
            <person name="Spagnuolo A."/>
            <person name="Stainier D."/>
            <person name="Suzuki M.M."/>
            <person name="Tassy O."/>
            <person name="Takatori N."/>
            <person name="Tokuoka M."/>
            <person name="Yagi K."/>
            <person name="Yoshizaki F."/>
            <person name="Wada S."/>
            <person name="Zhang C."/>
            <person name="Hyatt P.D."/>
            <person name="Larimer F."/>
            <person name="Detter C."/>
            <person name="Doggett N."/>
            <person name="Glavina T."/>
            <person name="Hawkins T."/>
            <person name="Richardson P."/>
            <person name="Lucas S."/>
            <person name="Kohara Y."/>
            <person name="Levine M."/>
            <person name="Satoh N."/>
            <person name="Rokhsar D.S."/>
        </authorList>
    </citation>
    <scope>NUCLEOTIDE SEQUENCE [LARGE SCALE GENOMIC DNA]</scope>
</reference>
<protein>
    <recommendedName>
        <fullName evidence="9">NTR domain-containing protein</fullName>
    </recommendedName>
</protein>
<feature type="disulfide bond" evidence="4">
    <location>
        <begin position="21"/>
        <end position="111"/>
    </location>
</feature>
<dbReference type="GO" id="GO:0005615">
    <property type="term" value="C:extracellular space"/>
    <property type="evidence" value="ECO:0000318"/>
    <property type="project" value="GO_Central"/>
</dbReference>
<keyword evidence="4" id="KW-1015">Disulfide bond</keyword>
<evidence type="ECO:0000256" key="2">
    <source>
        <dbReference type="ARBA" id="ARBA00022525"/>
    </source>
</evidence>
<evidence type="ECO:0000256" key="6">
    <source>
        <dbReference type="SAM" id="SignalP"/>
    </source>
</evidence>
<proteinExistence type="predicted"/>
<feature type="binding site" evidence="3">
    <location>
        <position position="19"/>
    </location>
    <ligand>
        <name>Zn(2+)</name>
        <dbReference type="ChEBI" id="CHEBI:29105"/>
        <note>ligand shared with metalloproteinase partner</note>
    </ligand>
</feature>
<comment type="subcellular location">
    <subcellularLocation>
        <location evidence="1">Secreted</location>
    </subcellularLocation>
</comment>
<dbReference type="SUPFAM" id="SSF50242">
    <property type="entry name" value="TIMP-like"/>
    <property type="match status" value="1"/>
</dbReference>
<dbReference type="InterPro" id="IPR001820">
    <property type="entry name" value="TIMP"/>
</dbReference>
<dbReference type="EMBL" id="EAAA01001994">
    <property type="status" value="NOT_ANNOTATED_CDS"/>
    <property type="molecule type" value="Genomic_DNA"/>
</dbReference>
<keyword evidence="3" id="KW-0479">Metal-binding</keyword>
<feature type="disulfide bond" evidence="4">
    <location>
        <begin position="160"/>
        <end position="173"/>
    </location>
</feature>
<feature type="signal peptide" evidence="6">
    <location>
        <begin position="1"/>
        <end position="18"/>
    </location>
</feature>
<evidence type="ECO:0000313" key="7">
    <source>
        <dbReference type="Ensembl" id="ENSCINP00000033726.1"/>
    </source>
</evidence>
<reference evidence="7" key="3">
    <citation type="submission" date="2025-08" db="UniProtKB">
        <authorList>
            <consortium name="Ensembl"/>
        </authorList>
    </citation>
    <scope>IDENTIFICATION</scope>
</reference>
<evidence type="ECO:0008006" key="9">
    <source>
        <dbReference type="Google" id="ProtNLM"/>
    </source>
</evidence>